<evidence type="ECO:0000256" key="1">
    <source>
        <dbReference type="SAM" id="Phobius"/>
    </source>
</evidence>
<keyword evidence="3" id="KW-1185">Reference proteome</keyword>
<evidence type="ECO:0000313" key="2">
    <source>
        <dbReference type="EMBL" id="VBB05587.1"/>
    </source>
</evidence>
<name>A0A498R413_9FIRM</name>
<reference evidence="2 3" key="1">
    <citation type="submission" date="2018-06" db="EMBL/GenBank/DDBJ databases">
        <authorList>
            <person name="Strepis N."/>
        </authorList>
    </citation>
    <scope>NUCLEOTIDE SEQUENCE [LARGE SCALE GENOMIC DNA]</scope>
    <source>
        <strain evidence="2">LUCI</strain>
    </source>
</reference>
<feature type="transmembrane region" description="Helical" evidence="1">
    <location>
        <begin position="220"/>
        <end position="239"/>
    </location>
</feature>
<keyword evidence="1" id="KW-1133">Transmembrane helix</keyword>
<organism evidence="2 3">
    <name type="scientific">Lucifera butyrica</name>
    <dbReference type="NCBI Taxonomy" id="1351585"/>
    <lineage>
        <taxon>Bacteria</taxon>
        <taxon>Bacillati</taxon>
        <taxon>Bacillota</taxon>
        <taxon>Negativicutes</taxon>
        <taxon>Veillonellales</taxon>
        <taxon>Veillonellaceae</taxon>
        <taxon>Lucifera</taxon>
    </lineage>
</organism>
<gene>
    <name evidence="2" type="ORF">LUCI_0797</name>
</gene>
<feature type="transmembrane region" description="Helical" evidence="1">
    <location>
        <begin position="190"/>
        <end position="208"/>
    </location>
</feature>
<proteinExistence type="predicted"/>
<dbReference type="RefSeq" id="WP_122626576.1">
    <property type="nucleotide sequence ID" value="NZ_UPPP01000057.1"/>
</dbReference>
<keyword evidence="1" id="KW-0812">Transmembrane</keyword>
<sequence length="248" mass="28282">MNYSDYENEIQNQKTLLMQELRPIINNLMENQTIENPQEVLNVAHAQAVKLFTIMERSLDECTIDNQDLITRKIEDCINYCETILYHWKMITAFCSSFNLQQPKPSTNAYSTIQSVIKASNSRKAKEIEESFQSLGLPTYGFLYRKKHSLWKRPAFSTQQKIGSVIGLIFLISGLILSFTFPILTGTQYWYIRIIGAIGAAIVLYYFVPGYIKVNFSISKRITISALGGLAIFIILYLINPASPPNMP</sequence>
<protein>
    <submittedName>
        <fullName evidence="2">Uncharacterized protein</fullName>
    </submittedName>
</protein>
<feature type="transmembrane region" description="Helical" evidence="1">
    <location>
        <begin position="162"/>
        <end position="184"/>
    </location>
</feature>
<evidence type="ECO:0000313" key="3">
    <source>
        <dbReference type="Proteomes" id="UP000277811"/>
    </source>
</evidence>
<dbReference type="Proteomes" id="UP000277811">
    <property type="component" value="Unassembled WGS sequence"/>
</dbReference>
<dbReference type="EMBL" id="UPPP01000057">
    <property type="protein sequence ID" value="VBB05587.1"/>
    <property type="molecule type" value="Genomic_DNA"/>
</dbReference>
<dbReference type="AlphaFoldDB" id="A0A498R413"/>
<keyword evidence="1" id="KW-0472">Membrane</keyword>
<accession>A0A498R413</accession>
<dbReference type="OrthoDB" id="9180768at2"/>